<evidence type="ECO:0000259" key="1">
    <source>
        <dbReference type="SMART" id="SM01321"/>
    </source>
</evidence>
<dbReference type="Proteomes" id="UP001523262">
    <property type="component" value="Unassembled WGS sequence"/>
</dbReference>
<sequence length="142" mass="16751">MKTNRINSENYNTLNHCKFLIQYHIIWCPKFRFSVLGENVESVLKEVLYTIGEKYEFEIKELEVMPDHIHMFVSTKPTVAPTDVIRTFKSISAIEVFKRLPRLKRFYSRCGSLWSKGYFVSSVGKVSEETVKRYIQEQKSKS</sequence>
<dbReference type="EMBL" id="JAMQCR010000002">
    <property type="protein sequence ID" value="MCM2534719.1"/>
    <property type="molecule type" value="Genomic_DNA"/>
</dbReference>
<keyword evidence="4" id="KW-1185">Reference proteome</keyword>
<dbReference type="InterPro" id="IPR036515">
    <property type="entry name" value="Transposase_17_sf"/>
</dbReference>
<dbReference type="Gene3D" id="3.30.70.1290">
    <property type="entry name" value="Transposase IS200-like"/>
    <property type="match status" value="1"/>
</dbReference>
<dbReference type="PANTHER" id="PTHR33360">
    <property type="entry name" value="TRANSPOSASE FOR INSERTION SEQUENCE ELEMENT IS200"/>
    <property type="match status" value="1"/>
</dbReference>
<dbReference type="InterPro" id="IPR002686">
    <property type="entry name" value="Transposase_17"/>
</dbReference>
<dbReference type="Pfam" id="PF01797">
    <property type="entry name" value="Y1_Tnp"/>
    <property type="match status" value="1"/>
</dbReference>
<feature type="domain" description="Transposase IS200-like" evidence="1">
    <location>
        <begin position="18"/>
        <end position="138"/>
    </location>
</feature>
<dbReference type="SMART" id="SM01321">
    <property type="entry name" value="Y1_Tnp"/>
    <property type="match status" value="1"/>
</dbReference>
<dbReference type="SUPFAM" id="SSF143422">
    <property type="entry name" value="Transposase IS200-like"/>
    <property type="match status" value="1"/>
</dbReference>
<comment type="caution">
    <text evidence="2">The sequence shown here is derived from an EMBL/GenBank/DDBJ whole genome shotgun (WGS) entry which is preliminary data.</text>
</comment>
<proteinExistence type="predicted"/>
<name>A0ABT0WEH5_9BACI</name>
<gene>
    <name evidence="2" type="primary">tnpA</name>
    <name evidence="2" type="ORF">NDK43_23200</name>
    <name evidence="3" type="ORF">NDK43_24330</name>
</gene>
<dbReference type="PANTHER" id="PTHR33360:SF2">
    <property type="entry name" value="TRANSPOSASE FOR INSERTION SEQUENCE ELEMENT IS200"/>
    <property type="match status" value="1"/>
</dbReference>
<evidence type="ECO:0000313" key="3">
    <source>
        <dbReference type="EMBL" id="MCM2534899.1"/>
    </source>
</evidence>
<protein>
    <submittedName>
        <fullName evidence="2">IS200/IS605 family transposase</fullName>
    </submittedName>
</protein>
<reference evidence="2 4" key="1">
    <citation type="submission" date="2022-06" db="EMBL/GenBank/DDBJ databases">
        <authorList>
            <person name="Jeon C.O."/>
        </authorList>
    </citation>
    <scope>NUCLEOTIDE SEQUENCE [LARGE SCALE GENOMIC DNA]</scope>
    <source>
        <strain evidence="2 4">KCTC 13943</strain>
    </source>
</reference>
<accession>A0ABT0WEH5</accession>
<dbReference type="EMBL" id="JAMQCR010000002">
    <property type="protein sequence ID" value="MCM2534899.1"/>
    <property type="molecule type" value="Genomic_DNA"/>
</dbReference>
<dbReference type="NCBIfam" id="NF033573">
    <property type="entry name" value="transpos_IS200"/>
    <property type="match status" value="1"/>
</dbReference>
<evidence type="ECO:0000313" key="4">
    <source>
        <dbReference type="Proteomes" id="UP001523262"/>
    </source>
</evidence>
<evidence type="ECO:0000313" key="2">
    <source>
        <dbReference type="EMBL" id="MCM2534719.1"/>
    </source>
</evidence>
<organism evidence="2 4">
    <name type="scientific">Neobacillus pocheonensis</name>
    <dbReference type="NCBI Taxonomy" id="363869"/>
    <lineage>
        <taxon>Bacteria</taxon>
        <taxon>Bacillati</taxon>
        <taxon>Bacillota</taxon>
        <taxon>Bacilli</taxon>
        <taxon>Bacillales</taxon>
        <taxon>Bacillaceae</taxon>
        <taxon>Neobacillus</taxon>
    </lineage>
</organism>